<dbReference type="InterPro" id="IPR011992">
    <property type="entry name" value="EF-hand-dom_pair"/>
</dbReference>
<dbReference type="PROSITE" id="PS50222">
    <property type="entry name" value="EF_HAND_2"/>
    <property type="match status" value="1"/>
</dbReference>
<dbReference type="PROSITE" id="PS50893">
    <property type="entry name" value="ABC_TRANSPORTER_2"/>
    <property type="match status" value="1"/>
</dbReference>
<evidence type="ECO:0000313" key="14">
    <source>
        <dbReference type="EMBL" id="KAK2079819.1"/>
    </source>
</evidence>
<dbReference type="InterPro" id="IPR027417">
    <property type="entry name" value="P-loop_NTPase"/>
</dbReference>
<dbReference type="FunFam" id="3.40.50.300:FF:000367">
    <property type="entry name" value="ABC transporter G family member 24"/>
    <property type="match status" value="1"/>
</dbReference>
<feature type="transmembrane region" description="Helical" evidence="11">
    <location>
        <begin position="950"/>
        <end position="968"/>
    </location>
</feature>
<keyword evidence="6" id="KW-0067">ATP-binding</keyword>
<evidence type="ECO:0000256" key="3">
    <source>
        <dbReference type="ARBA" id="ARBA00022448"/>
    </source>
</evidence>
<dbReference type="SUPFAM" id="SSF47473">
    <property type="entry name" value="EF-hand"/>
    <property type="match status" value="1"/>
</dbReference>
<dbReference type="Pfam" id="PF00005">
    <property type="entry name" value="ABC_tran"/>
    <property type="match status" value="1"/>
</dbReference>
<organism evidence="14 15">
    <name type="scientific">Prototheca wickerhamii</name>
    <dbReference type="NCBI Taxonomy" id="3111"/>
    <lineage>
        <taxon>Eukaryota</taxon>
        <taxon>Viridiplantae</taxon>
        <taxon>Chlorophyta</taxon>
        <taxon>core chlorophytes</taxon>
        <taxon>Trebouxiophyceae</taxon>
        <taxon>Chlorellales</taxon>
        <taxon>Chlorellaceae</taxon>
        <taxon>Prototheca</taxon>
    </lineage>
</organism>
<keyword evidence="7 11" id="KW-1133">Transmembrane helix</keyword>
<dbReference type="InterPro" id="IPR003593">
    <property type="entry name" value="AAA+_ATPase"/>
</dbReference>
<dbReference type="InterPro" id="IPR043926">
    <property type="entry name" value="ABCG_dom"/>
</dbReference>
<dbReference type="InterPro" id="IPR050352">
    <property type="entry name" value="ABCG_transporters"/>
</dbReference>
<dbReference type="GO" id="GO:0016020">
    <property type="term" value="C:membrane"/>
    <property type="evidence" value="ECO:0007669"/>
    <property type="project" value="UniProtKB-SubCell"/>
</dbReference>
<dbReference type="PANTHER" id="PTHR48041">
    <property type="entry name" value="ABC TRANSPORTER G FAMILY MEMBER 28"/>
    <property type="match status" value="1"/>
</dbReference>
<dbReference type="InterPro" id="IPR003439">
    <property type="entry name" value="ABC_transporter-like_ATP-bd"/>
</dbReference>
<feature type="region of interest" description="Disordered" evidence="10">
    <location>
        <begin position="1350"/>
        <end position="1391"/>
    </location>
</feature>
<dbReference type="Proteomes" id="UP001255856">
    <property type="component" value="Unassembled WGS sequence"/>
</dbReference>
<feature type="compositionally biased region" description="Low complexity" evidence="10">
    <location>
        <begin position="864"/>
        <end position="873"/>
    </location>
</feature>
<evidence type="ECO:0000256" key="5">
    <source>
        <dbReference type="ARBA" id="ARBA00022741"/>
    </source>
</evidence>
<feature type="compositionally biased region" description="Pro residues" evidence="10">
    <location>
        <begin position="688"/>
        <end position="697"/>
    </location>
</feature>
<comment type="subcellular location">
    <subcellularLocation>
        <location evidence="1">Membrane</location>
        <topology evidence="1">Multi-pass membrane protein</topology>
    </subcellularLocation>
</comment>
<feature type="domain" description="ABC transporter" evidence="13">
    <location>
        <begin position="238"/>
        <end position="476"/>
    </location>
</feature>
<evidence type="ECO:0000256" key="9">
    <source>
        <dbReference type="SAM" id="Coils"/>
    </source>
</evidence>
<dbReference type="Gene3D" id="1.10.238.10">
    <property type="entry name" value="EF-hand"/>
    <property type="match status" value="1"/>
</dbReference>
<protein>
    <submittedName>
        <fullName evidence="14">Uncharacterized protein</fullName>
    </submittedName>
</protein>
<evidence type="ECO:0000256" key="11">
    <source>
        <dbReference type="SAM" id="Phobius"/>
    </source>
</evidence>
<dbReference type="InterPro" id="IPR017871">
    <property type="entry name" value="ABC_transporter-like_CS"/>
</dbReference>
<keyword evidence="4 11" id="KW-0812">Transmembrane</keyword>
<evidence type="ECO:0000256" key="6">
    <source>
        <dbReference type="ARBA" id="ARBA00022840"/>
    </source>
</evidence>
<evidence type="ECO:0000259" key="12">
    <source>
        <dbReference type="PROSITE" id="PS50222"/>
    </source>
</evidence>
<keyword evidence="8 11" id="KW-0472">Membrane</keyword>
<feature type="transmembrane region" description="Helical" evidence="11">
    <location>
        <begin position="163"/>
        <end position="186"/>
    </location>
</feature>
<evidence type="ECO:0000256" key="8">
    <source>
        <dbReference type="ARBA" id="ARBA00023136"/>
    </source>
</evidence>
<feature type="transmembrane region" description="Helical" evidence="11">
    <location>
        <begin position="989"/>
        <end position="1012"/>
    </location>
</feature>
<dbReference type="PANTHER" id="PTHR48041:SF91">
    <property type="entry name" value="ABC TRANSPORTER G FAMILY MEMBER 28"/>
    <property type="match status" value="1"/>
</dbReference>
<evidence type="ECO:0000256" key="2">
    <source>
        <dbReference type="ARBA" id="ARBA00005814"/>
    </source>
</evidence>
<feature type="domain" description="EF-hand" evidence="12">
    <location>
        <begin position="533"/>
        <end position="568"/>
    </location>
</feature>
<dbReference type="Gene3D" id="3.40.50.300">
    <property type="entry name" value="P-loop containing nucleotide triphosphate hydrolases"/>
    <property type="match status" value="1"/>
</dbReference>
<dbReference type="CDD" id="cd03213">
    <property type="entry name" value="ABCG_EPDR"/>
    <property type="match status" value="1"/>
</dbReference>
<evidence type="ECO:0000259" key="13">
    <source>
        <dbReference type="PROSITE" id="PS50893"/>
    </source>
</evidence>
<evidence type="ECO:0000256" key="7">
    <source>
        <dbReference type="ARBA" id="ARBA00022989"/>
    </source>
</evidence>
<feature type="region of interest" description="Disordered" evidence="10">
    <location>
        <begin position="679"/>
        <end position="703"/>
    </location>
</feature>
<sequence length="1531" mass="162955">MVCAQPVALGEMYADTFLCMACSLGQFCPSGSRLPNATNPSIQFALDALECPSGSYCPDPSSRLPCPAGSFCGQGAVAPVTCAMDTLLATVPGMVVPQEPTSVYRTVYVDGTTLGGNYCPGQLDQPQHRALPCPKGHFCKAGSKDPTPCPFLTSCPEGSSKAALSWTGFILLAGILLGLLVAYGVSQALMRVAQRRQLYTQEARDRLWKLLTPIFAPAHRQGEPAFRAFTSIRPRLHIEFRDLGCVLHDGRTILAGVTGRFEHSRVSAIMGPSGAGKTTFLSVLMGRAGSYGRCVGSLRINGRAIGVPQLRSVVGFVPQDDIVHEDLTVRENLPRREQLDLVDDVLGVLQLRHVQHQVVGSVERRGISGGQRKRVSIGLELAAKPSILFMDEPTSGLDATAAADILQALKRMAGLGMNVVAVLHQPRYSIFALFDEVMLLGKGGHLVFLGPSRLAMPYFESLDFELPPHENPADFVMDVISGSVPQRGHGAFHPDRLPALWEAYGLAWVRTQRRLSDGAPPPPPAQQLRIDPEQLALLEEQFDAADDDGDGALRAPELQQVLRGLGLEPSATDVQMIMAELAVPRTGLISRETFLSYVRHGGRPPAPEPGLGAAGEPGAAAGGRAGQSGRRAVQSIYRVYSIEQYTLSAAIAELSAATLPPGLQSPPGNLRELAAAVVAAGHGADGPRTPPPAPDAGPVPHTFQIIPLPESSAEESAAGDSPTAHIRRRVSLAPNLPAVVEEDDQEGEHGPNPAPRGTGADEHHLEEELDDPVVHSRSSTASHDAPVAIHLDGATPSASPRDRPNPMKKGVSWQDERSLRSIWDSISTRAKTQAGGLKHLSTHDEEISSASSVSGGGGGAQPTSSVSSSGSASPGMIRSHTPSCDRPSRLRVTPGYARQYVFLLVRAGIKLSRGWGSKFLDLLLLVFAGVVTGAMHGTGWTNWDFRPHTGLIMLTLGIISSSTALGVFGKDRLVHWRERDSGVRVLSYFFANSTINVLDVLLQPLVFLSVYYSMTLPNISFGALYALGVLVVFWCSSLGCLMSIILGQGALVACVAVIMVVGGFINGVNPVYRTLSPMLKGLTVLSYNRWATETAAIWDFQKQPSWQWPETRSILFAAGQCGMDAITEPPAGSKTVPQALLDMSLDVTVYCQGYDLKAIGILAAQGVILRFFAFLALLLCPRGLSLGPPHSHLLTPCTTMFSPKTFSLSSPLATNLFEDFAVKDGNLSFDALDNFGATPLRKRKHELVSSSDFADLAEAGPRLAKVARESEPEQVPRVDEPALHAERARDLAAEVNGLMQVLAELEASVVEAEKQNVIVNEENRDLWATLSYLQRCLRLGLQARIVTRSPAPCHSSGAAHARRRAAPSALPRRSRLAEPLHQHTSSRASEPVRTLMATTPTGCKVHGLTPLAISEPDVGGLASAMLSPGTEELFAVACNMFLSPGKPLGGLTPVGRGGGPGSHLFAGLLPSPLPASAHGGAAASPGPSVAGHKKLFAEELDILAAGHIDLGCCPPCPLPELDDEIFAGLDF</sequence>
<feature type="region of interest" description="Disordered" evidence="10">
    <location>
        <begin position="834"/>
        <end position="890"/>
    </location>
</feature>
<feature type="region of interest" description="Disordered" evidence="10">
    <location>
        <begin position="602"/>
        <end position="627"/>
    </location>
</feature>
<evidence type="ECO:0000256" key="10">
    <source>
        <dbReference type="SAM" id="MobiDB-lite"/>
    </source>
</evidence>
<keyword evidence="9" id="KW-0175">Coiled coil</keyword>
<dbReference type="GO" id="GO:0140359">
    <property type="term" value="F:ABC-type transporter activity"/>
    <property type="evidence" value="ECO:0007669"/>
    <property type="project" value="InterPro"/>
</dbReference>
<feature type="transmembrane region" description="Helical" evidence="11">
    <location>
        <begin position="1024"/>
        <end position="1044"/>
    </location>
</feature>
<comment type="caution">
    <text evidence="14">The sequence shown here is derived from an EMBL/GenBank/DDBJ whole genome shotgun (WGS) entry which is preliminary data.</text>
</comment>
<keyword evidence="3" id="KW-0813">Transport</keyword>
<reference evidence="14" key="1">
    <citation type="submission" date="2021-01" db="EMBL/GenBank/DDBJ databases">
        <authorList>
            <person name="Eckstrom K.M.E."/>
        </authorList>
    </citation>
    <scope>NUCLEOTIDE SEQUENCE</scope>
    <source>
        <strain evidence="14">UVCC 0001</strain>
    </source>
</reference>
<accession>A0AAD9IJR2</accession>
<dbReference type="GO" id="GO:0005509">
    <property type="term" value="F:calcium ion binding"/>
    <property type="evidence" value="ECO:0007669"/>
    <property type="project" value="InterPro"/>
</dbReference>
<name>A0AAD9IJR2_PROWI</name>
<dbReference type="PROSITE" id="PS00211">
    <property type="entry name" value="ABC_TRANSPORTER_1"/>
    <property type="match status" value="1"/>
</dbReference>
<proteinExistence type="inferred from homology"/>
<feature type="region of interest" description="Disordered" evidence="10">
    <location>
        <begin position="741"/>
        <end position="815"/>
    </location>
</feature>
<dbReference type="InterPro" id="IPR002048">
    <property type="entry name" value="EF_hand_dom"/>
</dbReference>
<feature type="compositionally biased region" description="Gly residues" evidence="10">
    <location>
        <begin position="612"/>
        <end position="626"/>
    </location>
</feature>
<gene>
    <name evidence="14" type="ORF">QBZ16_002214</name>
</gene>
<dbReference type="Pfam" id="PF19055">
    <property type="entry name" value="ABC2_membrane_7"/>
    <property type="match status" value="2"/>
</dbReference>
<evidence type="ECO:0000313" key="15">
    <source>
        <dbReference type="Proteomes" id="UP001255856"/>
    </source>
</evidence>
<dbReference type="SUPFAM" id="SSF52540">
    <property type="entry name" value="P-loop containing nucleoside triphosphate hydrolases"/>
    <property type="match status" value="1"/>
</dbReference>
<dbReference type="GO" id="GO:0016887">
    <property type="term" value="F:ATP hydrolysis activity"/>
    <property type="evidence" value="ECO:0007669"/>
    <property type="project" value="InterPro"/>
</dbReference>
<keyword evidence="15" id="KW-1185">Reference proteome</keyword>
<feature type="coiled-coil region" evidence="9">
    <location>
        <begin position="1288"/>
        <end position="1322"/>
    </location>
</feature>
<keyword evidence="5" id="KW-0547">Nucleotide-binding</keyword>
<feature type="transmembrane region" description="Helical" evidence="11">
    <location>
        <begin position="1051"/>
        <end position="1072"/>
    </location>
</feature>
<dbReference type="GO" id="GO:0005524">
    <property type="term" value="F:ATP binding"/>
    <property type="evidence" value="ECO:0007669"/>
    <property type="project" value="UniProtKB-KW"/>
</dbReference>
<dbReference type="SMART" id="SM00382">
    <property type="entry name" value="AAA"/>
    <property type="match status" value="1"/>
</dbReference>
<feature type="transmembrane region" description="Helical" evidence="11">
    <location>
        <begin position="919"/>
        <end position="938"/>
    </location>
</feature>
<dbReference type="EMBL" id="JASFZW010000002">
    <property type="protein sequence ID" value="KAK2079819.1"/>
    <property type="molecule type" value="Genomic_DNA"/>
</dbReference>
<evidence type="ECO:0000256" key="1">
    <source>
        <dbReference type="ARBA" id="ARBA00004141"/>
    </source>
</evidence>
<evidence type="ECO:0000256" key="4">
    <source>
        <dbReference type="ARBA" id="ARBA00022692"/>
    </source>
</evidence>
<comment type="similarity">
    <text evidence="2">Belongs to the ABC transporter superfamily. ABCG family. Eye pigment precursor importer (TC 3.A.1.204) subfamily.</text>
</comment>